<dbReference type="Gene3D" id="3.40.50.720">
    <property type="entry name" value="NAD(P)-binding Rossmann-like Domain"/>
    <property type="match status" value="1"/>
</dbReference>
<dbReference type="Pfam" id="PF00106">
    <property type="entry name" value="adh_short"/>
    <property type="match status" value="1"/>
</dbReference>
<dbReference type="SMART" id="SM00822">
    <property type="entry name" value="PKS_KR"/>
    <property type="match status" value="1"/>
</dbReference>
<accession>A0A1L9S633</accession>
<gene>
    <name evidence="4" type="ORF">ASPZODRAFT_76276</name>
</gene>
<dbReference type="EMBL" id="KV878357">
    <property type="protein sequence ID" value="OJJ42638.1"/>
    <property type="molecule type" value="Genomic_DNA"/>
</dbReference>
<dbReference type="PANTHER" id="PTHR44196">
    <property type="entry name" value="DEHYDROGENASE/REDUCTASE SDR FAMILY MEMBER 7B"/>
    <property type="match status" value="1"/>
</dbReference>
<evidence type="ECO:0000256" key="1">
    <source>
        <dbReference type="ARBA" id="ARBA00006484"/>
    </source>
</evidence>
<protein>
    <recommendedName>
        <fullName evidence="3">Ketoreductase domain-containing protein</fullName>
    </recommendedName>
</protein>
<dbReference type="CDD" id="cd05233">
    <property type="entry name" value="SDR_c"/>
    <property type="match status" value="1"/>
</dbReference>
<dbReference type="SUPFAM" id="SSF51735">
    <property type="entry name" value="NAD(P)-binding Rossmann-fold domains"/>
    <property type="match status" value="1"/>
</dbReference>
<comment type="similarity">
    <text evidence="1">Belongs to the short-chain dehydrogenases/reductases (SDR) family.</text>
</comment>
<dbReference type="PRINTS" id="PR00081">
    <property type="entry name" value="GDHRDH"/>
</dbReference>
<dbReference type="InterPro" id="IPR057326">
    <property type="entry name" value="KR_dom"/>
</dbReference>
<dbReference type="GO" id="GO:0016491">
    <property type="term" value="F:oxidoreductase activity"/>
    <property type="evidence" value="ECO:0007669"/>
    <property type="project" value="UniProtKB-KW"/>
</dbReference>
<reference evidence="5" key="1">
    <citation type="journal article" date="2017" name="Genome Biol.">
        <title>Comparative genomics reveals high biological diversity and specific adaptations in the industrially and medically important fungal genus Aspergillus.</title>
        <authorList>
            <person name="de Vries R.P."/>
            <person name="Riley R."/>
            <person name="Wiebenga A."/>
            <person name="Aguilar-Osorio G."/>
            <person name="Amillis S."/>
            <person name="Uchima C.A."/>
            <person name="Anderluh G."/>
            <person name="Asadollahi M."/>
            <person name="Askin M."/>
            <person name="Barry K."/>
            <person name="Battaglia E."/>
            <person name="Bayram O."/>
            <person name="Benocci T."/>
            <person name="Braus-Stromeyer S.A."/>
            <person name="Caldana C."/>
            <person name="Canovas D."/>
            <person name="Cerqueira G.C."/>
            <person name="Chen F."/>
            <person name="Chen W."/>
            <person name="Choi C."/>
            <person name="Clum A."/>
            <person name="Dos Santos R.A."/>
            <person name="Damasio A.R."/>
            <person name="Diallinas G."/>
            <person name="Emri T."/>
            <person name="Fekete E."/>
            <person name="Flipphi M."/>
            <person name="Freyberg S."/>
            <person name="Gallo A."/>
            <person name="Gournas C."/>
            <person name="Habgood R."/>
            <person name="Hainaut M."/>
            <person name="Harispe M.L."/>
            <person name="Henrissat B."/>
            <person name="Hilden K.S."/>
            <person name="Hope R."/>
            <person name="Hossain A."/>
            <person name="Karabika E."/>
            <person name="Karaffa L."/>
            <person name="Karanyi Z."/>
            <person name="Krasevec N."/>
            <person name="Kuo A."/>
            <person name="Kusch H."/>
            <person name="LaButti K."/>
            <person name="Lagendijk E.L."/>
            <person name="Lapidus A."/>
            <person name="Levasseur A."/>
            <person name="Lindquist E."/>
            <person name="Lipzen A."/>
            <person name="Logrieco A.F."/>
            <person name="MacCabe A."/>
            <person name="Maekelae M.R."/>
            <person name="Malavazi I."/>
            <person name="Melin P."/>
            <person name="Meyer V."/>
            <person name="Mielnichuk N."/>
            <person name="Miskei M."/>
            <person name="Molnar A.P."/>
            <person name="Mule G."/>
            <person name="Ngan C.Y."/>
            <person name="Orejas M."/>
            <person name="Orosz E."/>
            <person name="Ouedraogo J.P."/>
            <person name="Overkamp K.M."/>
            <person name="Park H.-S."/>
            <person name="Perrone G."/>
            <person name="Piumi F."/>
            <person name="Punt P.J."/>
            <person name="Ram A.F."/>
            <person name="Ramon A."/>
            <person name="Rauscher S."/>
            <person name="Record E."/>
            <person name="Riano-Pachon D.M."/>
            <person name="Robert V."/>
            <person name="Roehrig J."/>
            <person name="Ruller R."/>
            <person name="Salamov A."/>
            <person name="Salih N.S."/>
            <person name="Samson R.A."/>
            <person name="Sandor E."/>
            <person name="Sanguinetti M."/>
            <person name="Schuetze T."/>
            <person name="Sepcic K."/>
            <person name="Shelest E."/>
            <person name="Sherlock G."/>
            <person name="Sophianopoulou V."/>
            <person name="Squina F.M."/>
            <person name="Sun H."/>
            <person name="Susca A."/>
            <person name="Todd R.B."/>
            <person name="Tsang A."/>
            <person name="Unkles S.E."/>
            <person name="van de Wiele N."/>
            <person name="van Rossen-Uffink D."/>
            <person name="Oliveira J.V."/>
            <person name="Vesth T.C."/>
            <person name="Visser J."/>
            <person name="Yu J.-H."/>
            <person name="Zhou M."/>
            <person name="Andersen M.R."/>
            <person name="Archer D.B."/>
            <person name="Baker S.E."/>
            <person name="Benoit I."/>
            <person name="Brakhage A.A."/>
            <person name="Braus G.H."/>
            <person name="Fischer R."/>
            <person name="Frisvad J.C."/>
            <person name="Goldman G.H."/>
            <person name="Houbraken J."/>
            <person name="Oakley B."/>
            <person name="Pocsi I."/>
            <person name="Scazzocchio C."/>
            <person name="Seiboth B."/>
            <person name="vanKuyk P.A."/>
            <person name="Wortman J."/>
            <person name="Dyer P.S."/>
            <person name="Grigoriev I.V."/>
        </authorList>
    </citation>
    <scope>NUCLEOTIDE SEQUENCE [LARGE SCALE GENOMIC DNA]</scope>
    <source>
        <strain evidence="5">CBS 506.65</strain>
    </source>
</reference>
<proteinExistence type="inferred from homology"/>
<dbReference type="InterPro" id="IPR002347">
    <property type="entry name" value="SDR_fam"/>
</dbReference>
<organism evidence="4 5">
    <name type="scientific">Penicilliopsis zonata CBS 506.65</name>
    <dbReference type="NCBI Taxonomy" id="1073090"/>
    <lineage>
        <taxon>Eukaryota</taxon>
        <taxon>Fungi</taxon>
        <taxon>Dikarya</taxon>
        <taxon>Ascomycota</taxon>
        <taxon>Pezizomycotina</taxon>
        <taxon>Eurotiomycetes</taxon>
        <taxon>Eurotiomycetidae</taxon>
        <taxon>Eurotiales</taxon>
        <taxon>Aspergillaceae</taxon>
        <taxon>Penicilliopsis</taxon>
    </lineage>
</organism>
<dbReference type="PANTHER" id="PTHR44196:SF1">
    <property type="entry name" value="DEHYDROGENASE_REDUCTASE SDR FAMILY MEMBER 7B"/>
    <property type="match status" value="1"/>
</dbReference>
<dbReference type="Proteomes" id="UP000184188">
    <property type="component" value="Unassembled WGS sequence"/>
</dbReference>
<dbReference type="RefSeq" id="XP_022577148.1">
    <property type="nucleotide sequence ID" value="XM_022730076.1"/>
</dbReference>
<dbReference type="AlphaFoldDB" id="A0A1L9S633"/>
<name>A0A1L9S633_9EURO</name>
<evidence type="ECO:0000313" key="4">
    <source>
        <dbReference type="EMBL" id="OJJ42638.1"/>
    </source>
</evidence>
<dbReference type="OrthoDB" id="1933717at2759"/>
<dbReference type="STRING" id="1073090.A0A1L9S633"/>
<dbReference type="InterPro" id="IPR036291">
    <property type="entry name" value="NAD(P)-bd_dom_sf"/>
</dbReference>
<keyword evidence="5" id="KW-1185">Reference proteome</keyword>
<dbReference type="GeneID" id="34616540"/>
<feature type="domain" description="Ketoreductase" evidence="3">
    <location>
        <begin position="40"/>
        <end position="225"/>
    </location>
</feature>
<dbReference type="GO" id="GO:0016020">
    <property type="term" value="C:membrane"/>
    <property type="evidence" value="ECO:0007669"/>
    <property type="project" value="TreeGrafter"/>
</dbReference>
<dbReference type="VEuPathDB" id="FungiDB:ASPZODRAFT_76276"/>
<sequence length="308" mass="33540">MPTNIDPDALVKAGAFTKKFYRDIYPAIDPTDPALSQAGKVVVITGASRGLGRSAFAAAFARAGADAIILLGRSVSDLAETAALVTQINPRTKVFTASTDVTDAAVVDRVFQEIVTRFGVPHVLINNAGTLESLNSIIDSDVDNWWATQETNVKGVFVVTKTFLKHQPSPQAVILNLVSSAAQARPPEMSSYSMSKIAIAKFTEFLHMEHPQITSIGLDPGIIPTEMAVRVPFQAPFMKDTHELVGGTAVWLASGDKQYLSGRYISANWDMEELQHRKDQFSDDRLLTFALKGDFGHGHDHGIQQYLI</sequence>
<evidence type="ECO:0000259" key="3">
    <source>
        <dbReference type="SMART" id="SM00822"/>
    </source>
</evidence>
<keyword evidence="2" id="KW-0560">Oxidoreductase</keyword>
<evidence type="ECO:0000313" key="5">
    <source>
        <dbReference type="Proteomes" id="UP000184188"/>
    </source>
</evidence>
<evidence type="ECO:0000256" key="2">
    <source>
        <dbReference type="ARBA" id="ARBA00023002"/>
    </source>
</evidence>